<dbReference type="Pfam" id="PF10531">
    <property type="entry name" value="SLBB"/>
    <property type="match status" value="1"/>
</dbReference>
<name>A0ABP4V609_9ACTN</name>
<gene>
    <name evidence="3" type="ORF">GCM10009765_78740</name>
</gene>
<dbReference type="SMART" id="SM00278">
    <property type="entry name" value="HhH1"/>
    <property type="match status" value="2"/>
</dbReference>
<reference evidence="4" key="1">
    <citation type="journal article" date="2019" name="Int. J. Syst. Evol. Microbiol.">
        <title>The Global Catalogue of Microorganisms (GCM) 10K type strain sequencing project: providing services to taxonomists for standard genome sequencing and annotation.</title>
        <authorList>
            <consortium name="The Broad Institute Genomics Platform"/>
            <consortium name="The Broad Institute Genome Sequencing Center for Infectious Disease"/>
            <person name="Wu L."/>
            <person name="Ma J."/>
        </authorList>
    </citation>
    <scope>NUCLEOTIDE SEQUENCE [LARGE SCALE GENOMIC DNA]</scope>
    <source>
        <strain evidence="4">JCM 14718</strain>
    </source>
</reference>
<dbReference type="Gene3D" id="1.10.150.320">
    <property type="entry name" value="Photosystem II 12 kDa extrinsic protein"/>
    <property type="match status" value="1"/>
</dbReference>
<dbReference type="InterPro" id="IPR019554">
    <property type="entry name" value="Soluble_ligand-bd"/>
</dbReference>
<dbReference type="EMBL" id="BAAANY010000042">
    <property type="protein sequence ID" value="GAA1718573.1"/>
    <property type="molecule type" value="Genomic_DNA"/>
</dbReference>
<evidence type="ECO:0000313" key="4">
    <source>
        <dbReference type="Proteomes" id="UP001500618"/>
    </source>
</evidence>
<feature type="domain" description="Helix-hairpin-helix DNA-binding motif class 1" evidence="2">
    <location>
        <begin position="182"/>
        <end position="201"/>
    </location>
</feature>
<feature type="domain" description="Helix-hairpin-helix DNA-binding motif class 1" evidence="2">
    <location>
        <begin position="152"/>
        <end position="171"/>
    </location>
</feature>
<proteinExistence type="predicted"/>
<dbReference type="Proteomes" id="UP001500618">
    <property type="component" value="Unassembled WGS sequence"/>
</dbReference>
<dbReference type="RefSeq" id="WP_163573643.1">
    <property type="nucleotide sequence ID" value="NZ_WOTO01000091.1"/>
</dbReference>
<dbReference type="Gene3D" id="3.10.560.10">
    <property type="entry name" value="Outer membrane lipoprotein wza domain like"/>
    <property type="match status" value="1"/>
</dbReference>
<dbReference type="PANTHER" id="PTHR21180">
    <property type="entry name" value="ENDONUCLEASE/EXONUCLEASE/PHOSPHATASE FAMILY DOMAIN-CONTAINING PROTEIN 1"/>
    <property type="match status" value="1"/>
</dbReference>
<feature type="transmembrane region" description="Helical" evidence="1">
    <location>
        <begin position="58"/>
        <end position="76"/>
    </location>
</feature>
<evidence type="ECO:0000259" key="2">
    <source>
        <dbReference type="SMART" id="SM00278"/>
    </source>
</evidence>
<dbReference type="Pfam" id="PF12836">
    <property type="entry name" value="HHH_3"/>
    <property type="match status" value="1"/>
</dbReference>
<keyword evidence="1" id="KW-1133">Transmembrane helix</keyword>
<dbReference type="InterPro" id="IPR003583">
    <property type="entry name" value="Hlx-hairpin-Hlx_DNA-bd_motif"/>
</dbReference>
<evidence type="ECO:0000256" key="1">
    <source>
        <dbReference type="SAM" id="Phobius"/>
    </source>
</evidence>
<keyword evidence="4" id="KW-1185">Reference proteome</keyword>
<dbReference type="InterPro" id="IPR010994">
    <property type="entry name" value="RuvA_2-like"/>
</dbReference>
<dbReference type="PANTHER" id="PTHR21180:SF32">
    <property type="entry name" value="ENDONUCLEASE_EXONUCLEASE_PHOSPHATASE FAMILY DOMAIN-CONTAINING PROTEIN 1"/>
    <property type="match status" value="1"/>
</dbReference>
<protein>
    <recommendedName>
        <fullName evidence="2">Helix-hairpin-helix DNA-binding motif class 1 domain-containing protein</fullName>
    </recommendedName>
</protein>
<evidence type="ECO:0000313" key="3">
    <source>
        <dbReference type="EMBL" id="GAA1718573.1"/>
    </source>
</evidence>
<organism evidence="3 4">
    <name type="scientific">Fodinicola feengrottensis</name>
    <dbReference type="NCBI Taxonomy" id="435914"/>
    <lineage>
        <taxon>Bacteria</taxon>
        <taxon>Bacillati</taxon>
        <taxon>Actinomycetota</taxon>
        <taxon>Actinomycetes</taxon>
        <taxon>Mycobacteriales</taxon>
        <taxon>Fodinicola</taxon>
    </lineage>
</organism>
<dbReference type="InterPro" id="IPR004509">
    <property type="entry name" value="Competence_ComEA_HhH"/>
</dbReference>
<keyword evidence="1" id="KW-0472">Membrane</keyword>
<comment type="caution">
    <text evidence="3">The sequence shown here is derived from an EMBL/GenBank/DDBJ whole genome shotgun (WGS) entry which is preliminary data.</text>
</comment>
<dbReference type="SUPFAM" id="SSF47781">
    <property type="entry name" value="RuvA domain 2-like"/>
    <property type="match status" value="1"/>
</dbReference>
<dbReference type="InterPro" id="IPR051675">
    <property type="entry name" value="Endo/Exo/Phosphatase_dom_1"/>
</dbReference>
<keyword evidence="1" id="KW-0812">Transmembrane</keyword>
<dbReference type="NCBIfam" id="TIGR00426">
    <property type="entry name" value="competence protein ComEA helix-hairpin-helix repeat region"/>
    <property type="match status" value="1"/>
</dbReference>
<accession>A0ABP4V609</accession>
<sequence>MLLPSVLRGALIDPGRRGLLAVAAVGIVAALVAGWLAWRARPVAEPVGAQVSAVRVVPSVASAAASAAIVVVAVGGKVRRPGLVRLPAGSRVADAVAAAGGALPGVDLTSVNLARKLVDGEQVVVGEPMPAAPGQPAATAGGVINLNAATAAELDALPGVGPVLAQRIVDYRTQHGPFSSVEQLREVSGIGAAKFANLRARVTV</sequence>
<feature type="transmembrane region" description="Helical" evidence="1">
    <location>
        <begin position="18"/>
        <end position="38"/>
    </location>
</feature>